<accession>A0A8S1IZZ8</accession>
<sequence>MARQVRNPATQSLRSALRSKAAVFMGEDTCRFRMASGGGRGAAQETFIAVRSDRLVRNLGQVATLGMGGLFRQPLQQFRLVGVDAETLDALRRVCAGRGATFNMVMVFLELRGYAQYMEATGRKLGWRSTVAFMRREGAGPAGREPLQTGLRAGEVAI</sequence>
<dbReference type="EMBL" id="CAJHUC010000551">
    <property type="protein sequence ID" value="CAD7696824.1"/>
    <property type="molecule type" value="Genomic_DNA"/>
</dbReference>
<name>A0A8S1IZZ8_9CHLO</name>
<keyword evidence="2" id="KW-1185">Reference proteome</keyword>
<gene>
    <name evidence="1" type="ORF">OSTQU699_LOCUS2185</name>
</gene>
<comment type="caution">
    <text evidence="1">The sequence shown here is derived from an EMBL/GenBank/DDBJ whole genome shotgun (WGS) entry which is preliminary data.</text>
</comment>
<reference evidence="1" key="1">
    <citation type="submission" date="2020-12" db="EMBL/GenBank/DDBJ databases">
        <authorList>
            <person name="Iha C."/>
        </authorList>
    </citation>
    <scope>NUCLEOTIDE SEQUENCE</scope>
</reference>
<dbReference type="Proteomes" id="UP000708148">
    <property type="component" value="Unassembled WGS sequence"/>
</dbReference>
<organism evidence="1 2">
    <name type="scientific">Ostreobium quekettii</name>
    <dbReference type="NCBI Taxonomy" id="121088"/>
    <lineage>
        <taxon>Eukaryota</taxon>
        <taxon>Viridiplantae</taxon>
        <taxon>Chlorophyta</taxon>
        <taxon>core chlorophytes</taxon>
        <taxon>Ulvophyceae</taxon>
        <taxon>TCBD clade</taxon>
        <taxon>Bryopsidales</taxon>
        <taxon>Ostreobineae</taxon>
        <taxon>Ostreobiaceae</taxon>
        <taxon>Ostreobium</taxon>
    </lineage>
</organism>
<evidence type="ECO:0000313" key="2">
    <source>
        <dbReference type="Proteomes" id="UP000708148"/>
    </source>
</evidence>
<dbReference type="AlphaFoldDB" id="A0A8S1IZZ8"/>
<proteinExistence type="predicted"/>
<evidence type="ECO:0000313" key="1">
    <source>
        <dbReference type="EMBL" id="CAD7696824.1"/>
    </source>
</evidence>
<protein>
    <submittedName>
        <fullName evidence="1">Uncharacterized protein</fullName>
    </submittedName>
</protein>